<evidence type="ECO:0000313" key="2">
    <source>
        <dbReference type="EMBL" id="NOV51773.1"/>
    </source>
</evidence>
<feature type="signal peptide" evidence="1">
    <location>
        <begin position="1"/>
        <end position="17"/>
    </location>
</feature>
<dbReference type="EMBL" id="GIIL01008047">
    <property type="protein sequence ID" value="NOV51773.1"/>
    <property type="molecule type" value="Transcribed_RNA"/>
</dbReference>
<organism evidence="2">
    <name type="scientific">Xenopsylla cheopis</name>
    <name type="common">Oriental rat flea</name>
    <name type="synonym">Pulex cheopis</name>
    <dbReference type="NCBI Taxonomy" id="163159"/>
    <lineage>
        <taxon>Eukaryota</taxon>
        <taxon>Metazoa</taxon>
        <taxon>Ecdysozoa</taxon>
        <taxon>Arthropoda</taxon>
        <taxon>Hexapoda</taxon>
        <taxon>Insecta</taxon>
        <taxon>Pterygota</taxon>
        <taxon>Neoptera</taxon>
        <taxon>Endopterygota</taxon>
        <taxon>Siphonaptera</taxon>
        <taxon>Pulicidae</taxon>
        <taxon>Xenopsyllinae</taxon>
        <taxon>Xenopsylla</taxon>
    </lineage>
</organism>
<dbReference type="InterPro" id="IPR038606">
    <property type="entry name" value="To_sf"/>
</dbReference>
<name>A0A6M2E0B3_XENCH</name>
<feature type="chain" id="PRO_5026947914" evidence="1">
    <location>
        <begin position="18"/>
        <end position="256"/>
    </location>
</feature>
<dbReference type="PANTHER" id="PTHR11008:SF9">
    <property type="entry name" value="PROTEIN TAKEOUT-LIKE PROTEIN"/>
    <property type="match status" value="1"/>
</dbReference>
<reference evidence="2" key="1">
    <citation type="submission" date="2020-03" db="EMBL/GenBank/DDBJ databases">
        <title>Transcriptomic Profiling of the Digestive Tract of the Rat Flea, Xenopsylla cheopis, Following Blood Feeding and Infection with Yersinia pestis.</title>
        <authorList>
            <person name="Bland D.M."/>
            <person name="Martens C.A."/>
            <person name="Virtaneva K."/>
            <person name="Kanakabandi K."/>
            <person name="Long D."/>
            <person name="Rosenke R."/>
            <person name="Saturday G.A."/>
            <person name="Hoyt F.H."/>
            <person name="Bruno D.P."/>
            <person name="Ribeiro J.M.C."/>
            <person name="Hinnebusch J."/>
        </authorList>
    </citation>
    <scope>NUCLEOTIDE SEQUENCE</scope>
</reference>
<dbReference type="InterPro" id="IPR010562">
    <property type="entry name" value="Haemolymph_juvenile_hormone-bd"/>
</dbReference>
<protein>
    <submittedName>
        <fullName evidence="2">Putative hemolymph juvenile hormone binding protein</fullName>
    </submittedName>
</protein>
<accession>A0A6M2E0B3</accession>
<proteinExistence type="predicted"/>
<keyword evidence="1" id="KW-0732">Signal</keyword>
<dbReference type="Gene3D" id="3.15.10.30">
    <property type="entry name" value="Haemolymph juvenile hormone binding protein"/>
    <property type="match status" value="1"/>
</dbReference>
<dbReference type="PANTHER" id="PTHR11008">
    <property type="entry name" value="PROTEIN TAKEOUT-LIKE PROTEIN"/>
    <property type="match status" value="1"/>
</dbReference>
<dbReference type="SMART" id="SM00700">
    <property type="entry name" value="JHBP"/>
    <property type="match status" value="1"/>
</dbReference>
<dbReference type="AlphaFoldDB" id="A0A6M2E0B3"/>
<dbReference type="Pfam" id="PF06585">
    <property type="entry name" value="JHBP"/>
    <property type="match status" value="1"/>
</dbReference>
<evidence type="ECO:0000256" key="1">
    <source>
        <dbReference type="SAM" id="SignalP"/>
    </source>
</evidence>
<sequence>MKTAALIFAFLAVTASAAQVPVKGDSLVARLEDAARGALEDKVIAFAECLRKILREGGELTGGKILDPLDSEHVDVNITIPDQFDIQGALDNVHVEGISSFNFTNLKINILQTKVDYGLVFEGIKAKGLYDLIINLVGADPLFGKGPFDIQLNTISIDGFIKIKLLNLKYIELVELQVLLGVGDMKFQIDGVMNDPELTEQINAFLNESLPELLKENQQFISDTINTVAKDVLNPILNQMTLQDLLDLIGGGGLEC</sequence>